<feature type="compositionally biased region" description="Basic and acidic residues" evidence="1">
    <location>
        <begin position="210"/>
        <end position="223"/>
    </location>
</feature>
<evidence type="ECO:0000256" key="1">
    <source>
        <dbReference type="SAM" id="MobiDB-lite"/>
    </source>
</evidence>
<gene>
    <name evidence="2" type="ORF">MRATA1EN1_LOCUS6290</name>
</gene>
<name>A0ABN8Y6Y7_RANTA</name>
<protein>
    <submittedName>
        <fullName evidence="2">Uncharacterized protein</fullName>
    </submittedName>
</protein>
<dbReference type="EMBL" id="OX459951">
    <property type="protein sequence ID" value="CAI9157328.1"/>
    <property type="molecule type" value="Genomic_DNA"/>
</dbReference>
<feature type="compositionally biased region" description="Low complexity" evidence="1">
    <location>
        <begin position="64"/>
        <end position="94"/>
    </location>
</feature>
<evidence type="ECO:0000313" key="2">
    <source>
        <dbReference type="EMBL" id="CAI9157328.1"/>
    </source>
</evidence>
<feature type="region of interest" description="Disordered" evidence="1">
    <location>
        <begin position="56"/>
        <end position="149"/>
    </location>
</feature>
<dbReference type="Proteomes" id="UP001176941">
    <property type="component" value="Chromosome 15"/>
</dbReference>
<keyword evidence="3" id="KW-1185">Reference proteome</keyword>
<organism evidence="2 3">
    <name type="scientific">Rangifer tarandus platyrhynchus</name>
    <name type="common">Svalbard reindeer</name>
    <dbReference type="NCBI Taxonomy" id="3082113"/>
    <lineage>
        <taxon>Eukaryota</taxon>
        <taxon>Metazoa</taxon>
        <taxon>Chordata</taxon>
        <taxon>Craniata</taxon>
        <taxon>Vertebrata</taxon>
        <taxon>Euteleostomi</taxon>
        <taxon>Mammalia</taxon>
        <taxon>Eutheria</taxon>
        <taxon>Laurasiatheria</taxon>
        <taxon>Artiodactyla</taxon>
        <taxon>Ruminantia</taxon>
        <taxon>Pecora</taxon>
        <taxon>Cervidae</taxon>
        <taxon>Odocoileinae</taxon>
        <taxon>Rangifer</taxon>
    </lineage>
</organism>
<feature type="region of interest" description="Disordered" evidence="1">
    <location>
        <begin position="205"/>
        <end position="245"/>
    </location>
</feature>
<feature type="compositionally biased region" description="Low complexity" evidence="1">
    <location>
        <begin position="122"/>
        <end position="133"/>
    </location>
</feature>
<sequence>MIIHCCPILLICDVTPGWEVPSSLGLRTFTPWLSAPVGGWELPGLRVPKPWESTYPGATLEPVGGPAATRRPRTPTSSSGPPVPLGLRLGRSGSNRWTTRSGQAEGAATEIPGPLSNRPWDSASTACPAAPAAPRTPPRVPAPANSGEGPAHPRALLGKFNFDGHAPNGGPALRGPWKYWIAVLGPPLLQTWLVEWASPGGRNFAPKSGRARETGIRKMEPPRRCCGQPRHTAISSRAGFESTSS</sequence>
<proteinExistence type="predicted"/>
<reference evidence="2" key="1">
    <citation type="submission" date="2023-04" db="EMBL/GenBank/DDBJ databases">
        <authorList>
            <consortium name="ELIXIR-Norway"/>
        </authorList>
    </citation>
    <scope>NUCLEOTIDE SEQUENCE [LARGE SCALE GENOMIC DNA]</scope>
</reference>
<accession>A0ABN8Y6Y7</accession>
<evidence type="ECO:0000313" key="3">
    <source>
        <dbReference type="Proteomes" id="UP001176941"/>
    </source>
</evidence>